<evidence type="ECO:0000313" key="3">
    <source>
        <dbReference type="EMBL" id="GEU91718.1"/>
    </source>
</evidence>
<name>A0A6L2NZL2_TANCI</name>
<comment type="caution">
    <text evidence="3">The sequence shown here is derived from an EMBL/GenBank/DDBJ whole genome shotgun (WGS) entry which is preliminary data.</text>
</comment>
<proteinExistence type="predicted"/>
<evidence type="ECO:0000256" key="1">
    <source>
        <dbReference type="SAM" id="Coils"/>
    </source>
</evidence>
<dbReference type="AlphaFoldDB" id="A0A6L2NZL2"/>
<protein>
    <submittedName>
        <fullName evidence="3">Uncharacterized protein</fullName>
    </submittedName>
</protein>
<feature type="region of interest" description="Disordered" evidence="2">
    <location>
        <begin position="1"/>
        <end position="21"/>
    </location>
</feature>
<feature type="coiled-coil region" evidence="1">
    <location>
        <begin position="211"/>
        <end position="272"/>
    </location>
</feature>
<sequence length="282" mass="31994">MTTLADKAILSGADNRPPMLEKDTPRKYSELTHAEAIQSNCNVKATNIILQGLPPEVHALSQKYPTNQSSTPLSITYPPNNYQSSAHHNVYSLPQSIPQLEYPPAVNQQPQQVEFPQLDLVLTVPVFKQGDDPIDVINHMMSLFLDVVTYRYFTTNNQLRYSSNPRKQATINDGRVTLQLVQGRQISFATEQLKTQVINCTKINLDNKSVNDTLTAELERYKEQVKVLKEAQNVDFKSQDNVSDSCEQSVKIDRLKQTLSEQIKEKESLMQTVTLLKNDFKK</sequence>
<organism evidence="3">
    <name type="scientific">Tanacetum cinerariifolium</name>
    <name type="common">Dalmatian daisy</name>
    <name type="synonym">Chrysanthemum cinerariifolium</name>
    <dbReference type="NCBI Taxonomy" id="118510"/>
    <lineage>
        <taxon>Eukaryota</taxon>
        <taxon>Viridiplantae</taxon>
        <taxon>Streptophyta</taxon>
        <taxon>Embryophyta</taxon>
        <taxon>Tracheophyta</taxon>
        <taxon>Spermatophyta</taxon>
        <taxon>Magnoliopsida</taxon>
        <taxon>eudicotyledons</taxon>
        <taxon>Gunneridae</taxon>
        <taxon>Pentapetalae</taxon>
        <taxon>asterids</taxon>
        <taxon>campanulids</taxon>
        <taxon>Asterales</taxon>
        <taxon>Asteraceae</taxon>
        <taxon>Asteroideae</taxon>
        <taxon>Anthemideae</taxon>
        <taxon>Anthemidinae</taxon>
        <taxon>Tanacetum</taxon>
    </lineage>
</organism>
<gene>
    <name evidence="3" type="ORF">Tci_063696</name>
</gene>
<dbReference type="EMBL" id="BKCJ010010469">
    <property type="protein sequence ID" value="GEU91718.1"/>
    <property type="molecule type" value="Genomic_DNA"/>
</dbReference>
<keyword evidence="1" id="KW-0175">Coiled coil</keyword>
<accession>A0A6L2NZL2</accession>
<evidence type="ECO:0000256" key="2">
    <source>
        <dbReference type="SAM" id="MobiDB-lite"/>
    </source>
</evidence>
<reference evidence="3" key="1">
    <citation type="journal article" date="2019" name="Sci. Rep.">
        <title>Draft genome of Tanacetum cinerariifolium, the natural source of mosquito coil.</title>
        <authorList>
            <person name="Yamashiro T."/>
            <person name="Shiraishi A."/>
            <person name="Satake H."/>
            <person name="Nakayama K."/>
        </authorList>
    </citation>
    <scope>NUCLEOTIDE SEQUENCE</scope>
</reference>